<gene>
    <name evidence="7" type="ORF">PODCO_303390</name>
</gene>
<dbReference type="InterPro" id="IPR000873">
    <property type="entry name" value="AMP-dep_synth/lig_dom"/>
</dbReference>
<dbReference type="InterPro" id="IPR042099">
    <property type="entry name" value="ANL_N_sf"/>
</dbReference>
<reference evidence="7" key="1">
    <citation type="submission" date="2018-02" db="EMBL/GenBank/DDBJ databases">
        <authorList>
            <person name="Silar P."/>
        </authorList>
    </citation>
    <scope>NUCLEOTIDE SEQUENCE [LARGE SCALE GENOMIC DNA]</scope>
    <source>
        <strain evidence="7">T</strain>
    </source>
</reference>
<comment type="catalytic activity">
    <reaction evidence="5">
        <text>a long-chain fatty acid + ATP + CoA = a long-chain fatty acyl-CoA + AMP + diphosphate</text>
        <dbReference type="Rhea" id="RHEA:15421"/>
        <dbReference type="ChEBI" id="CHEBI:30616"/>
        <dbReference type="ChEBI" id="CHEBI:33019"/>
        <dbReference type="ChEBI" id="CHEBI:57287"/>
        <dbReference type="ChEBI" id="CHEBI:57560"/>
        <dbReference type="ChEBI" id="CHEBI:83139"/>
        <dbReference type="ChEBI" id="CHEBI:456215"/>
        <dbReference type="EC" id="6.2.1.3"/>
    </reaction>
</comment>
<dbReference type="Proteomes" id="UP000280685">
    <property type="component" value="Chromosome 3"/>
</dbReference>
<dbReference type="PANTHER" id="PTHR43272:SF83">
    <property type="entry name" value="ACYL-COA SYNTHETASE LONG-CHAIN, ISOFORM J"/>
    <property type="match status" value="1"/>
</dbReference>
<dbReference type="EMBL" id="LR026966">
    <property type="protein sequence ID" value="VBB76959.1"/>
    <property type="molecule type" value="Genomic_DNA"/>
</dbReference>
<comment type="similarity">
    <text evidence="1">Belongs to the ATP-dependent AMP-binding enzyme family.</text>
</comment>
<evidence type="ECO:0000313" key="8">
    <source>
        <dbReference type="Proteomes" id="UP000280685"/>
    </source>
</evidence>
<keyword evidence="3" id="KW-0547">Nucleotide-binding</keyword>
<evidence type="ECO:0000256" key="5">
    <source>
        <dbReference type="ARBA" id="ARBA00036813"/>
    </source>
</evidence>
<dbReference type="Gene3D" id="3.40.50.12780">
    <property type="entry name" value="N-terminal domain of ligase-like"/>
    <property type="match status" value="2"/>
</dbReference>
<dbReference type="Pfam" id="PF00501">
    <property type="entry name" value="AMP-binding"/>
    <property type="match status" value="2"/>
</dbReference>
<keyword evidence="4" id="KW-0067">ATP-binding</keyword>
<dbReference type="PROSITE" id="PS00455">
    <property type="entry name" value="AMP_BINDING"/>
    <property type="match status" value="1"/>
</dbReference>
<name>A0ABY6S6Y9_PODCO</name>
<dbReference type="InterPro" id="IPR020845">
    <property type="entry name" value="AMP-binding_CS"/>
</dbReference>
<evidence type="ECO:0000256" key="1">
    <source>
        <dbReference type="ARBA" id="ARBA00006432"/>
    </source>
</evidence>
<feature type="domain" description="AMP-dependent synthetase/ligase" evidence="6">
    <location>
        <begin position="603"/>
        <end position="702"/>
    </location>
</feature>
<keyword evidence="8" id="KW-1185">Reference proteome</keyword>
<evidence type="ECO:0000256" key="2">
    <source>
        <dbReference type="ARBA" id="ARBA00022598"/>
    </source>
</evidence>
<evidence type="ECO:0000259" key="6">
    <source>
        <dbReference type="Pfam" id="PF00501"/>
    </source>
</evidence>
<evidence type="ECO:0000313" key="7">
    <source>
        <dbReference type="EMBL" id="VBB76959.1"/>
    </source>
</evidence>
<proteinExistence type="inferred from homology"/>
<dbReference type="SUPFAM" id="SSF56801">
    <property type="entry name" value="Acetyl-CoA synthetase-like"/>
    <property type="match status" value="2"/>
</dbReference>
<protein>
    <submittedName>
        <fullName evidence="7">Long-chain-fatty-acid-CoA ligase</fullName>
    </submittedName>
</protein>
<evidence type="ECO:0000256" key="4">
    <source>
        <dbReference type="ARBA" id="ARBA00022840"/>
    </source>
</evidence>
<organism evidence="7 8">
    <name type="scientific">Podospora comata</name>
    <dbReference type="NCBI Taxonomy" id="48703"/>
    <lineage>
        <taxon>Eukaryota</taxon>
        <taxon>Fungi</taxon>
        <taxon>Dikarya</taxon>
        <taxon>Ascomycota</taxon>
        <taxon>Pezizomycotina</taxon>
        <taxon>Sordariomycetes</taxon>
        <taxon>Sordariomycetidae</taxon>
        <taxon>Sordariales</taxon>
        <taxon>Podosporaceae</taxon>
        <taxon>Podospora</taxon>
    </lineage>
</organism>
<keyword evidence="2 7" id="KW-0436">Ligase</keyword>
<sequence length="878" mass="95488">MAKSSTPIQLIPRMTAKGPFTVEVPGQTPVEGETPVRRQPLAIPEFVERPAPDVTTVYELIRAAVAKYGNAKCVGSRKLVRTHQDKKKIKKIVDGVETEVEKSWTFFEMSPYEYYSYTEYEQLILQLGSGLRKIGLDKADRVHIYAATSANWLAMAHGAASQSMPIVTAYDTLGEEGLRYSMVATKAKAIFLDPHLLPTLTNVLAVASSVQAVIWNSQHQVNQDHVDKLKAAYPHINILNFDELVKLGKENPVEPVPPTAEDLCCIMYTSGSTGTPKGVPITHRSVVAAVSGASAIVQPYIGPGDGLLTYLPLAHILEFVFEHAALWWGSTLGYGNPKTLSDASVRNCNGDIREFKPSVLIGVPAVWETVKKGIIGKVNAGSPVVRNLFWGALGLKEKLMYAGLPGSGLLDAVVFKKIKEATGGRLRLCLSAGGPVSKETQKFISFAIAPMIIGYGLTETTAMGTLHNPFEWSADSIGAMTASVEAKLVDFPDAGYYATNKPNPQGEIWLRGPTVLKEYYENEKETAEAITPDGWFKTGDIGEWDKNGHLKIIDRKKNLVNAGSPVVRNLFWGALGLKEKLMYAGLPGSGLLDAVVFKKIKEATGGRLRLCLSAGGPVSKETQKFISFAIAPMIIGYGLTETTAMGTLHNPFEWSADSIGAMTASVEAKLVDFPDAGYYATNKPNPQGEIWLRGPTVLKEYYENEKETAEAITPDGWFKTGDIGEWDKNGHLKIIDRKKNLVKTLNGEYIALEKLESIYRSVPVVANICVYADAEQAKPIAIIVPAEPALKNLAAQLGVEGDSVETLVHDKKLHSAVLKELQAQGRAGGLSGIEIIDGVVIVEDEWTPQNGLVTAAQKLNRRGILEKYKKDVAKAYGK</sequence>
<evidence type="ECO:0000256" key="3">
    <source>
        <dbReference type="ARBA" id="ARBA00022741"/>
    </source>
</evidence>
<accession>A0ABY6S6Y9</accession>
<dbReference type="PANTHER" id="PTHR43272">
    <property type="entry name" value="LONG-CHAIN-FATTY-ACID--COA LIGASE"/>
    <property type="match status" value="1"/>
</dbReference>
<dbReference type="GO" id="GO:0016874">
    <property type="term" value="F:ligase activity"/>
    <property type="evidence" value="ECO:0007669"/>
    <property type="project" value="UniProtKB-KW"/>
</dbReference>
<feature type="domain" description="AMP-dependent synthetase/ligase" evidence="6">
    <location>
        <begin position="110"/>
        <end position="520"/>
    </location>
</feature>